<dbReference type="EMBL" id="JAVDPY010000010">
    <property type="protein sequence ID" value="MDR6336178.1"/>
    <property type="molecule type" value="Genomic_DNA"/>
</dbReference>
<evidence type="ECO:0000313" key="2">
    <source>
        <dbReference type="EMBL" id="GLI24796.1"/>
    </source>
</evidence>
<comment type="caution">
    <text evidence="2">The sequence shown here is derived from an EMBL/GenBank/DDBJ whole genome shotgun (WGS) entry which is preliminary data.</text>
</comment>
<evidence type="ECO:0000313" key="5">
    <source>
        <dbReference type="Proteomes" id="UP001245370"/>
    </source>
</evidence>
<dbReference type="Proteomes" id="UP001144397">
    <property type="component" value="Unassembled WGS sequence"/>
</dbReference>
<dbReference type="PANTHER" id="PTHR40254:SF1">
    <property type="entry name" value="BLR0577 PROTEIN"/>
    <property type="match status" value="1"/>
</dbReference>
<keyword evidence="5" id="KW-1185">Reference proteome</keyword>
<evidence type="ECO:0000313" key="3">
    <source>
        <dbReference type="EMBL" id="MDR6336178.1"/>
    </source>
</evidence>
<dbReference type="GO" id="GO:0016787">
    <property type="term" value="F:hydrolase activity"/>
    <property type="evidence" value="ECO:0007669"/>
    <property type="project" value="UniProtKB-KW"/>
</dbReference>
<dbReference type="InterPro" id="IPR052189">
    <property type="entry name" value="L-asp_N-monooxygenase_NS-form"/>
</dbReference>
<keyword evidence="2" id="KW-0378">Hydrolase</keyword>
<gene>
    <name evidence="3" type="ORF">GGQ86_004676</name>
    <name evidence="2" type="ORF">XFLAVUS301_44700</name>
</gene>
<dbReference type="SUPFAM" id="SSF51905">
    <property type="entry name" value="FAD/NAD(P)-binding domain"/>
    <property type="match status" value="1"/>
</dbReference>
<reference evidence="3 5" key="2">
    <citation type="submission" date="2023-07" db="EMBL/GenBank/DDBJ databases">
        <title>Genomic Encyclopedia of Type Strains, Phase IV (KMG-IV): sequencing the most valuable type-strain genomes for metagenomic binning, comparative biology and taxonomic classification.</title>
        <authorList>
            <person name="Goeker M."/>
        </authorList>
    </citation>
    <scope>NUCLEOTIDE SEQUENCE [LARGE SCALE GENOMIC DNA]</scope>
    <source>
        <strain evidence="3 5">DSM 338</strain>
    </source>
</reference>
<dbReference type="PANTHER" id="PTHR40254">
    <property type="entry name" value="BLR0577 PROTEIN"/>
    <property type="match status" value="1"/>
</dbReference>
<evidence type="ECO:0000259" key="1">
    <source>
        <dbReference type="Pfam" id="PF13454"/>
    </source>
</evidence>
<name>A0A9W6FLV9_XANFL</name>
<evidence type="ECO:0000313" key="4">
    <source>
        <dbReference type="Proteomes" id="UP001144397"/>
    </source>
</evidence>
<dbReference type="InterPro" id="IPR036188">
    <property type="entry name" value="FAD/NAD-bd_sf"/>
</dbReference>
<accession>A0A9W6FLV9</accession>
<dbReference type="Pfam" id="PF13454">
    <property type="entry name" value="NAD_binding_9"/>
    <property type="match status" value="1"/>
</dbReference>
<feature type="domain" description="FAD-dependent urate hydroxylase HpyO/Asp monooxygenase CreE-like FAD/NAD(P)-binding" evidence="1">
    <location>
        <begin position="21"/>
        <end position="170"/>
    </location>
</feature>
<dbReference type="Gene3D" id="3.50.50.60">
    <property type="entry name" value="FAD/NAD(P)-binding domain"/>
    <property type="match status" value="2"/>
</dbReference>
<organism evidence="2 4">
    <name type="scientific">Xanthobacter flavus</name>
    <dbReference type="NCBI Taxonomy" id="281"/>
    <lineage>
        <taxon>Bacteria</taxon>
        <taxon>Pseudomonadati</taxon>
        <taxon>Pseudomonadota</taxon>
        <taxon>Alphaproteobacteria</taxon>
        <taxon>Hyphomicrobiales</taxon>
        <taxon>Xanthobacteraceae</taxon>
        <taxon>Xanthobacter</taxon>
    </lineage>
</organism>
<dbReference type="RefSeq" id="WP_281809520.1">
    <property type="nucleotide sequence ID" value="NZ_BSDO01000009.1"/>
</dbReference>
<dbReference type="Proteomes" id="UP001245370">
    <property type="component" value="Unassembled WGS sequence"/>
</dbReference>
<dbReference type="EMBL" id="BSDO01000009">
    <property type="protein sequence ID" value="GLI24796.1"/>
    <property type="molecule type" value="Genomic_DNA"/>
</dbReference>
<proteinExistence type="predicted"/>
<dbReference type="AlphaFoldDB" id="A0A9W6FLV9"/>
<reference evidence="2" key="1">
    <citation type="submission" date="2022-12" db="EMBL/GenBank/DDBJ databases">
        <title>Reference genome sequencing for broad-spectrum identification of bacterial and archaeal isolates by mass spectrometry.</title>
        <authorList>
            <person name="Sekiguchi Y."/>
            <person name="Tourlousse D.M."/>
        </authorList>
    </citation>
    <scope>NUCLEOTIDE SEQUENCE</scope>
    <source>
        <strain evidence="2">301</strain>
    </source>
</reference>
<dbReference type="PRINTS" id="PR00368">
    <property type="entry name" value="FADPNR"/>
</dbReference>
<sequence>MLNAWEAQGGDPQRDARTTVVVVGGGFSGTLFALAAAAARLDVVLVEREAKAGPGLAYGACDPRHLLNVPVARMEVGLKPSFAQWLKASGADLSAAIEEAGGDLARAFVPRALFGAYLAERLETALAARNGRLRRVRGEVVRVSDRPVPSVTLSDGRRIEGTHVVLATGNLPPRPPRTRDGGVYDSPLFVPDPWRWQDIDTLSPDAPVLLIGSGLTMVDVALMLEARGHRGPIWSVSRHGLVPHVHADVAGRLGGVEPFLDPTEARDPIRALRLIRAAVRQAAVRGVPWQRVMDAARPALAAVWAGWPQKARERFLRHGRTWWDIHRHRMAPRIADAFGALVQSGQLTVIAGRIASLDLVPGGVAATLRRRHSGRALSLEVARVVNCTGPRSDFAGLAVPPFDGLRETGRIRPDPLGLGLETRGTALLDRYGHASTWLHALGPLSRPAFWEVTAVPEIAVQVHQLVEELARPASRRQRPDARLIAEFVDLGEGI</sequence>
<dbReference type="GeneID" id="95765241"/>
<protein>
    <submittedName>
        <fullName evidence="2">Hydroxyacylglutathione hydrolase</fullName>
    </submittedName>
    <submittedName>
        <fullName evidence="3">NAD(P)/FAD-binding protein YdhS</fullName>
    </submittedName>
</protein>
<dbReference type="InterPro" id="IPR038732">
    <property type="entry name" value="HpyO/CreE_NAD-binding"/>
</dbReference>